<keyword evidence="2" id="KW-0378">Hydrolase</keyword>
<keyword evidence="3" id="KW-1185">Reference proteome</keyword>
<dbReference type="GO" id="GO:0016787">
    <property type="term" value="F:hydrolase activity"/>
    <property type="evidence" value="ECO:0007669"/>
    <property type="project" value="UniProtKB-KW"/>
</dbReference>
<dbReference type="InterPro" id="IPR050266">
    <property type="entry name" value="AB_hydrolase_sf"/>
</dbReference>
<comment type="caution">
    <text evidence="2">The sequence shown here is derived from an EMBL/GenBank/DDBJ whole genome shotgun (WGS) entry which is preliminary data.</text>
</comment>
<dbReference type="Pfam" id="PF00561">
    <property type="entry name" value="Abhydrolase_1"/>
    <property type="match status" value="1"/>
</dbReference>
<dbReference type="EMBL" id="VFWZ01000009">
    <property type="protein sequence ID" value="TPN82314.1"/>
    <property type="molecule type" value="Genomic_DNA"/>
</dbReference>
<evidence type="ECO:0000313" key="2">
    <source>
        <dbReference type="EMBL" id="TPN82314.1"/>
    </source>
</evidence>
<feature type="domain" description="AB hydrolase-1" evidence="1">
    <location>
        <begin position="45"/>
        <end position="157"/>
    </location>
</feature>
<reference evidence="2 3" key="1">
    <citation type="submission" date="2019-06" db="EMBL/GenBank/DDBJ databases">
        <authorList>
            <person name="Meng X."/>
        </authorList>
    </citation>
    <scope>NUCLEOTIDE SEQUENCE [LARGE SCALE GENOMIC DNA]</scope>
    <source>
        <strain evidence="2 3">M625</strain>
    </source>
</reference>
<gene>
    <name evidence="2" type="ORF">FHK87_23100</name>
</gene>
<dbReference type="AlphaFoldDB" id="A0A504IWB2"/>
<evidence type="ECO:0000259" key="1">
    <source>
        <dbReference type="Pfam" id="PF00561"/>
    </source>
</evidence>
<dbReference type="SUPFAM" id="SSF53474">
    <property type="entry name" value="alpha/beta-Hydrolases"/>
    <property type="match status" value="1"/>
</dbReference>
<dbReference type="Gene3D" id="3.40.50.1820">
    <property type="entry name" value="alpha/beta hydrolase"/>
    <property type="match status" value="1"/>
</dbReference>
<dbReference type="RefSeq" id="WP_140597245.1">
    <property type="nucleotide sequence ID" value="NZ_VFWZ01000009.1"/>
</dbReference>
<proteinExistence type="predicted"/>
<accession>A0A504IWB2</accession>
<dbReference type="PANTHER" id="PTHR43798">
    <property type="entry name" value="MONOACYLGLYCEROL LIPASE"/>
    <property type="match status" value="1"/>
</dbReference>
<dbReference type="InterPro" id="IPR000073">
    <property type="entry name" value="AB_hydrolase_1"/>
</dbReference>
<evidence type="ECO:0000313" key="3">
    <source>
        <dbReference type="Proteomes" id="UP000315540"/>
    </source>
</evidence>
<sequence>MKHILYLTISILFLCNQNIKSQTIDTLITAGNQRLHFNIIKGKNPPILFESGNGNDGSVWKDVLPQISKATGATLITYDRAGLGQSEIDTLTINYKDEIKNLESALKQLGYYENLFIVNHSFGGFYTTLFTVRNKDKVKGSVYIDPALSCFTTKEWSKDFVDHISQENWALIKKHKIGLYYVLLQLEEIADYMSTIDLPKELPVTLIAAEKVLPMVKQHEIHKWQECMKSFGTLPNHKYVLAKNCGHKVWLDDEKLVIDEIVKGYQKVHFKESK</sequence>
<name>A0A504IWB2_9FLAO</name>
<dbReference type="InterPro" id="IPR029058">
    <property type="entry name" value="AB_hydrolase_fold"/>
</dbReference>
<dbReference type="Proteomes" id="UP000315540">
    <property type="component" value="Unassembled WGS sequence"/>
</dbReference>
<protein>
    <submittedName>
        <fullName evidence="2">Alpha/beta hydrolase</fullName>
    </submittedName>
</protein>
<dbReference type="OrthoDB" id="9793489at2"/>
<organism evidence="2 3">
    <name type="scientific">Aquimarina algicola</name>
    <dbReference type="NCBI Taxonomy" id="2589995"/>
    <lineage>
        <taxon>Bacteria</taxon>
        <taxon>Pseudomonadati</taxon>
        <taxon>Bacteroidota</taxon>
        <taxon>Flavobacteriia</taxon>
        <taxon>Flavobacteriales</taxon>
        <taxon>Flavobacteriaceae</taxon>
        <taxon>Aquimarina</taxon>
    </lineage>
</organism>